<dbReference type="AlphaFoldDB" id="A0A0J7MPD5"/>
<dbReference type="STRING" id="67767.A0A0J7MPD5"/>
<gene>
    <name evidence="1" type="ORF">RF55_22872</name>
</gene>
<dbReference type="Gene3D" id="3.30.420.10">
    <property type="entry name" value="Ribonuclease H-like superfamily/Ribonuclease H"/>
    <property type="match status" value="1"/>
</dbReference>
<dbReference type="InterPro" id="IPR036397">
    <property type="entry name" value="RNaseH_sf"/>
</dbReference>
<dbReference type="PANTHER" id="PTHR47326:SF1">
    <property type="entry name" value="HTH PSQ-TYPE DOMAIN-CONTAINING PROTEIN"/>
    <property type="match status" value="1"/>
</dbReference>
<evidence type="ECO:0000313" key="1">
    <source>
        <dbReference type="EMBL" id="KMQ82465.1"/>
    </source>
</evidence>
<dbReference type="PANTHER" id="PTHR47326">
    <property type="entry name" value="TRANSPOSABLE ELEMENT TC3 TRANSPOSASE-LIKE PROTEIN"/>
    <property type="match status" value="1"/>
</dbReference>
<comment type="caution">
    <text evidence="1">The sequence shown here is derived from an EMBL/GenBank/DDBJ whole genome shotgun (WGS) entry which is preliminary data.</text>
</comment>
<evidence type="ECO:0000313" key="2">
    <source>
        <dbReference type="Proteomes" id="UP000036403"/>
    </source>
</evidence>
<proteinExistence type="predicted"/>
<reference evidence="1 2" key="1">
    <citation type="submission" date="2015-04" db="EMBL/GenBank/DDBJ databases">
        <title>Lasius niger genome sequencing.</title>
        <authorList>
            <person name="Konorov E.A."/>
            <person name="Nikitin M.A."/>
            <person name="Kirill M.V."/>
            <person name="Chang P."/>
        </authorList>
    </citation>
    <scope>NUCLEOTIDE SEQUENCE [LARGE SCALE GENOMIC DNA]</scope>
    <source>
        <tissue evidence="1">Whole</tissue>
    </source>
</reference>
<keyword evidence="2" id="KW-1185">Reference proteome</keyword>
<organism evidence="1 2">
    <name type="scientific">Lasius niger</name>
    <name type="common">Black garden ant</name>
    <dbReference type="NCBI Taxonomy" id="67767"/>
    <lineage>
        <taxon>Eukaryota</taxon>
        <taxon>Metazoa</taxon>
        <taxon>Ecdysozoa</taxon>
        <taxon>Arthropoda</taxon>
        <taxon>Hexapoda</taxon>
        <taxon>Insecta</taxon>
        <taxon>Pterygota</taxon>
        <taxon>Neoptera</taxon>
        <taxon>Endopterygota</taxon>
        <taxon>Hymenoptera</taxon>
        <taxon>Apocrita</taxon>
        <taxon>Aculeata</taxon>
        <taxon>Formicoidea</taxon>
        <taxon>Formicidae</taxon>
        <taxon>Formicinae</taxon>
        <taxon>Lasius</taxon>
        <taxon>Lasius</taxon>
    </lineage>
</organism>
<name>A0A0J7MPD5_LASNI</name>
<protein>
    <submittedName>
        <fullName evidence="1">Transposable element tc3 transposase</fullName>
    </submittedName>
</protein>
<dbReference type="OrthoDB" id="7697359at2759"/>
<dbReference type="EMBL" id="LBMM01025211">
    <property type="protein sequence ID" value="KMQ82465.1"/>
    <property type="molecule type" value="Genomic_DNA"/>
</dbReference>
<dbReference type="GO" id="GO:0003676">
    <property type="term" value="F:nucleic acid binding"/>
    <property type="evidence" value="ECO:0007669"/>
    <property type="project" value="InterPro"/>
</dbReference>
<dbReference type="PaxDb" id="67767-A0A0J7MPD5"/>
<accession>A0A0J7MPD5</accession>
<dbReference type="Proteomes" id="UP000036403">
    <property type="component" value="Unassembled WGS sequence"/>
</dbReference>
<sequence length="234" mass="27621">MELHGTDFQNRVMFCEWAMQQIRMNENFFSNVLFTDESSFTNHGQLNTHNMHYWSIENPKWLRQVVHQRPWNVNVWCGILGDQIIGPFFIDGILNGEKYANFLIEELPHLLEGIPLAQRIEMWYQHDGCPAHNARVARGILDEKFPRRWIGRGANVVWPPRSPDLTPLDFFLWGVLKDIVYEHVPTTPEDMRMRIRTACSNISQETIRRARESFIGRIQKCIEVDGHHFEHLLK</sequence>